<dbReference type="EMBL" id="UYYB01001743">
    <property type="protein sequence ID" value="VDM65955.1"/>
    <property type="molecule type" value="Genomic_DNA"/>
</dbReference>
<keyword evidence="3" id="KW-1185">Reference proteome</keyword>
<accession>A0A3P7K420</accession>
<reference evidence="2 3" key="1">
    <citation type="submission" date="2018-11" db="EMBL/GenBank/DDBJ databases">
        <authorList>
            <consortium name="Pathogen Informatics"/>
        </authorList>
    </citation>
    <scope>NUCLEOTIDE SEQUENCE [LARGE SCALE GENOMIC DNA]</scope>
</reference>
<feature type="chain" id="PRO_5018260149" evidence="1">
    <location>
        <begin position="25"/>
        <end position="76"/>
    </location>
</feature>
<proteinExistence type="predicted"/>
<dbReference type="OrthoDB" id="5872405at2759"/>
<protein>
    <submittedName>
        <fullName evidence="2">Uncharacterized protein</fullName>
    </submittedName>
</protein>
<keyword evidence="1" id="KW-0732">Signal</keyword>
<evidence type="ECO:0000313" key="2">
    <source>
        <dbReference type="EMBL" id="VDM65955.1"/>
    </source>
</evidence>
<dbReference type="Proteomes" id="UP000270094">
    <property type="component" value="Unassembled WGS sequence"/>
</dbReference>
<evidence type="ECO:0000313" key="3">
    <source>
        <dbReference type="Proteomes" id="UP000270094"/>
    </source>
</evidence>
<sequence length="76" mass="8869">MRSKVHYLAMIFLVLVLLPIVVEAVKRPDYSKFPRITPAQYRDGHQYYIEVDNIAEKFIFKPIAVLLVDIFSTVVE</sequence>
<organism evidence="2 3">
    <name type="scientific">Strongylus vulgaris</name>
    <name type="common">Blood worm</name>
    <dbReference type="NCBI Taxonomy" id="40348"/>
    <lineage>
        <taxon>Eukaryota</taxon>
        <taxon>Metazoa</taxon>
        <taxon>Ecdysozoa</taxon>
        <taxon>Nematoda</taxon>
        <taxon>Chromadorea</taxon>
        <taxon>Rhabditida</taxon>
        <taxon>Rhabditina</taxon>
        <taxon>Rhabditomorpha</taxon>
        <taxon>Strongyloidea</taxon>
        <taxon>Strongylidae</taxon>
        <taxon>Strongylus</taxon>
    </lineage>
</organism>
<feature type="signal peptide" evidence="1">
    <location>
        <begin position="1"/>
        <end position="24"/>
    </location>
</feature>
<name>A0A3P7K420_STRVU</name>
<dbReference type="AlphaFoldDB" id="A0A3P7K420"/>
<gene>
    <name evidence="2" type="ORF">SVUK_LOCUS953</name>
</gene>
<evidence type="ECO:0000256" key="1">
    <source>
        <dbReference type="SAM" id="SignalP"/>
    </source>
</evidence>